<accession>A0A9N7VW36</accession>
<evidence type="ECO:0000313" key="2">
    <source>
        <dbReference type="EMBL" id="CAB1456695.1"/>
    </source>
</evidence>
<organism evidence="2 3">
    <name type="scientific">Pleuronectes platessa</name>
    <name type="common">European plaice</name>
    <dbReference type="NCBI Taxonomy" id="8262"/>
    <lineage>
        <taxon>Eukaryota</taxon>
        <taxon>Metazoa</taxon>
        <taxon>Chordata</taxon>
        <taxon>Craniata</taxon>
        <taxon>Vertebrata</taxon>
        <taxon>Euteleostomi</taxon>
        <taxon>Actinopterygii</taxon>
        <taxon>Neopterygii</taxon>
        <taxon>Teleostei</taxon>
        <taxon>Neoteleostei</taxon>
        <taxon>Acanthomorphata</taxon>
        <taxon>Carangaria</taxon>
        <taxon>Pleuronectiformes</taxon>
        <taxon>Pleuronectoidei</taxon>
        <taxon>Pleuronectidae</taxon>
        <taxon>Pleuronectes</taxon>
    </lineage>
</organism>
<feature type="compositionally biased region" description="Basic and acidic residues" evidence="1">
    <location>
        <begin position="56"/>
        <end position="68"/>
    </location>
</feature>
<dbReference type="Proteomes" id="UP001153269">
    <property type="component" value="Unassembled WGS sequence"/>
</dbReference>
<feature type="region of interest" description="Disordered" evidence="1">
    <location>
        <begin position="1"/>
        <end position="80"/>
    </location>
</feature>
<evidence type="ECO:0000313" key="3">
    <source>
        <dbReference type="Proteomes" id="UP001153269"/>
    </source>
</evidence>
<gene>
    <name evidence="2" type="ORF">PLEPLA_LOCUS44487</name>
</gene>
<dbReference type="EMBL" id="CADEAL010004307">
    <property type="protein sequence ID" value="CAB1456695.1"/>
    <property type="molecule type" value="Genomic_DNA"/>
</dbReference>
<comment type="caution">
    <text evidence="2">The sequence shown here is derived from an EMBL/GenBank/DDBJ whole genome shotgun (WGS) entry which is preliminary data.</text>
</comment>
<protein>
    <submittedName>
        <fullName evidence="2">Uncharacterized protein</fullName>
    </submittedName>
</protein>
<proteinExistence type="predicted"/>
<reference evidence="2" key="1">
    <citation type="submission" date="2020-03" db="EMBL/GenBank/DDBJ databases">
        <authorList>
            <person name="Weist P."/>
        </authorList>
    </citation>
    <scope>NUCLEOTIDE SEQUENCE</scope>
</reference>
<dbReference type="AlphaFoldDB" id="A0A9N7VW36"/>
<sequence>MDTHIHSPLRHRCTDSKAGSPREVYRLPAQRRSVSNPADECELRVAPRSVVMVPQDGDHASEAPPPREPRRRRLGPLHVGESTEGLPLGCITEVNSQLCSSLPHLCGLINTYGCCPQSSRPGSLGRD</sequence>
<name>A0A9N7VW36_PLEPL</name>
<keyword evidence="3" id="KW-1185">Reference proteome</keyword>
<evidence type="ECO:0000256" key="1">
    <source>
        <dbReference type="SAM" id="MobiDB-lite"/>
    </source>
</evidence>